<dbReference type="Pfam" id="PF16976">
    <property type="entry name" value="RcpC"/>
    <property type="match status" value="1"/>
</dbReference>
<keyword evidence="1" id="KW-0812">Transmembrane</keyword>
<dbReference type="SMART" id="SM00858">
    <property type="entry name" value="SAF"/>
    <property type="match status" value="1"/>
</dbReference>
<dbReference type="InterPro" id="IPR013974">
    <property type="entry name" value="SAF"/>
</dbReference>
<dbReference type="NCBIfam" id="TIGR03177">
    <property type="entry name" value="pilus_cpaB"/>
    <property type="match status" value="1"/>
</dbReference>
<feature type="domain" description="SAF" evidence="2">
    <location>
        <begin position="55"/>
        <end position="117"/>
    </location>
</feature>
<evidence type="ECO:0000256" key="1">
    <source>
        <dbReference type="SAM" id="Phobius"/>
    </source>
</evidence>
<evidence type="ECO:0000313" key="3">
    <source>
        <dbReference type="EMBL" id="PIQ88933.1"/>
    </source>
</evidence>
<sequence length="309" mass="34299">MINLPNIDLQKRLPIIIGVVLAFVSVIIANSYIRQREQELIEIARRQAEKQLAIEKVLVASQDIDKGARIEANMVEYAEIPVDYIQPRATDSTERIVDKITLAPIARGEQILLNKLGVPEEIRDTGSLSFRTPPGKRAILIPVDNISSVGGMIKPSDHVDILGVIPQTQEVEGQTVTQNITVPLFQNVLVLAVGQETESTRTGSKSAGEVNSITVALFPQEAIIVAFVQEQGRLRFTLRSPADKEIVAVQPADWNALFNLLFPDMIRQLQAQPLKLEDDKKEEAQIKIDSAPEVEIYRGTKKEVVPLLY</sequence>
<name>A0A2H0LWY5_9BACT</name>
<evidence type="ECO:0000313" key="4">
    <source>
        <dbReference type="Proteomes" id="UP000229641"/>
    </source>
</evidence>
<comment type="caution">
    <text evidence="3">The sequence shown here is derived from an EMBL/GenBank/DDBJ whole genome shotgun (WGS) entry which is preliminary data.</text>
</comment>
<proteinExistence type="predicted"/>
<dbReference type="InterPro" id="IPR031571">
    <property type="entry name" value="RcpC_dom"/>
</dbReference>
<organism evidence="3 4">
    <name type="scientific">Candidatus Ghiorseimicrobium undicola</name>
    <dbReference type="NCBI Taxonomy" id="1974746"/>
    <lineage>
        <taxon>Bacteria</taxon>
        <taxon>Pseudomonadati</taxon>
        <taxon>Candidatus Omnitrophota</taxon>
        <taxon>Candidatus Ghiorseimicrobium</taxon>
    </lineage>
</organism>
<keyword evidence="1" id="KW-0472">Membrane</keyword>
<dbReference type="Gene3D" id="3.90.1210.10">
    <property type="entry name" value="Antifreeze-like/N-acetylneuraminic acid synthase C-terminal domain"/>
    <property type="match status" value="1"/>
</dbReference>
<keyword evidence="1" id="KW-1133">Transmembrane helix</keyword>
<dbReference type="Pfam" id="PF08666">
    <property type="entry name" value="SAF"/>
    <property type="match status" value="1"/>
</dbReference>
<feature type="transmembrane region" description="Helical" evidence="1">
    <location>
        <begin position="12"/>
        <end position="33"/>
    </location>
</feature>
<dbReference type="EMBL" id="PCWA01000082">
    <property type="protein sequence ID" value="PIQ88933.1"/>
    <property type="molecule type" value="Genomic_DNA"/>
</dbReference>
<dbReference type="Proteomes" id="UP000229641">
    <property type="component" value="Unassembled WGS sequence"/>
</dbReference>
<reference evidence="3 4" key="1">
    <citation type="submission" date="2017-09" db="EMBL/GenBank/DDBJ databases">
        <title>Depth-based differentiation of microbial function through sediment-hosted aquifers and enrichment of novel symbionts in the deep terrestrial subsurface.</title>
        <authorList>
            <person name="Probst A.J."/>
            <person name="Ladd B."/>
            <person name="Jarett J.K."/>
            <person name="Geller-Mcgrath D.E."/>
            <person name="Sieber C.M."/>
            <person name="Emerson J.B."/>
            <person name="Anantharaman K."/>
            <person name="Thomas B.C."/>
            <person name="Malmstrom R."/>
            <person name="Stieglmeier M."/>
            <person name="Klingl A."/>
            <person name="Woyke T."/>
            <person name="Ryan C.M."/>
            <person name="Banfield J.F."/>
        </authorList>
    </citation>
    <scope>NUCLEOTIDE SEQUENCE [LARGE SCALE GENOMIC DNA]</scope>
    <source>
        <strain evidence="3">CG11_big_fil_rev_8_21_14_0_20_42_13</strain>
    </source>
</reference>
<dbReference type="AlphaFoldDB" id="A0A2H0LWY5"/>
<dbReference type="InterPro" id="IPR017592">
    <property type="entry name" value="Pilus_assmbl_Flp-typ_CpaB"/>
</dbReference>
<accession>A0A2H0LWY5</accession>
<gene>
    <name evidence="3" type="primary">cpaB</name>
    <name evidence="3" type="ORF">COV72_05680</name>
</gene>
<evidence type="ECO:0000259" key="2">
    <source>
        <dbReference type="SMART" id="SM00858"/>
    </source>
</evidence>
<dbReference type="CDD" id="cd11614">
    <property type="entry name" value="SAF_CpaB_FlgA_like"/>
    <property type="match status" value="1"/>
</dbReference>
<protein>
    <submittedName>
        <fullName evidence="3">Flp pilus assembly protein CpaB</fullName>
    </submittedName>
</protein>